<proteinExistence type="predicted"/>
<name>A0ACA9Y8S7_9ASCO</name>
<reference evidence="1" key="1">
    <citation type="submission" date="2022-06" db="EMBL/GenBank/DDBJ databases">
        <authorList>
            <person name="Legras J.-L."/>
            <person name="Devillers H."/>
            <person name="Grondin C."/>
        </authorList>
    </citation>
    <scope>NUCLEOTIDE SEQUENCE</scope>
    <source>
        <strain evidence="1">CLIB 1444</strain>
    </source>
</reference>
<sequence length="265" mass="30032">MKRTHDIASVESSRVDLSFESSHKSLSPAKKLRKSQKQGTLSFQSNINETKTCKLCGMSYLKYLKQDQQLHEEYHTNFVDGLSWQFSGNYLKSITVVVKKQRHKINFVAIDTDSTPQIRRVDDVLHMVNQELNASSGSDSWKKTPGQAVLAITNRRVIGIVVTETIDDVEGQSRWMIHKTQAIVPKQINKNAKLGISRIWVAYNWRRLGISTALLTTITTYPKPIHRREIAFSQPSTNGGLLCAKFNGVKHKSGEILLPVYLEHT</sequence>
<gene>
    <name evidence="1" type="ORF">CLIB1444_05S04940</name>
</gene>
<evidence type="ECO:0000313" key="2">
    <source>
        <dbReference type="Proteomes" id="UP001152531"/>
    </source>
</evidence>
<dbReference type="Proteomes" id="UP001152531">
    <property type="component" value="Unassembled WGS sequence"/>
</dbReference>
<protein>
    <submittedName>
        <fullName evidence="1">N-acetyltransferase Eco1p</fullName>
    </submittedName>
</protein>
<dbReference type="EMBL" id="CALSDN010000005">
    <property type="protein sequence ID" value="CAH6721162.1"/>
    <property type="molecule type" value="Genomic_DNA"/>
</dbReference>
<keyword evidence="2" id="KW-1185">Reference proteome</keyword>
<evidence type="ECO:0000313" key="1">
    <source>
        <dbReference type="EMBL" id="CAH6721162.1"/>
    </source>
</evidence>
<accession>A0ACA9Y8S7</accession>
<organism evidence="1 2">
    <name type="scientific">[Candida] jaroonii</name>
    <dbReference type="NCBI Taxonomy" id="467808"/>
    <lineage>
        <taxon>Eukaryota</taxon>
        <taxon>Fungi</taxon>
        <taxon>Dikarya</taxon>
        <taxon>Ascomycota</taxon>
        <taxon>Saccharomycotina</taxon>
        <taxon>Pichiomycetes</taxon>
        <taxon>Debaryomycetaceae</taxon>
        <taxon>Yamadazyma</taxon>
    </lineage>
</organism>
<comment type="caution">
    <text evidence="1">The sequence shown here is derived from an EMBL/GenBank/DDBJ whole genome shotgun (WGS) entry which is preliminary data.</text>
</comment>